<feature type="compositionally biased region" description="Basic residues" evidence="1">
    <location>
        <begin position="21"/>
        <end position="34"/>
    </location>
</feature>
<dbReference type="Proteomes" id="UP001443914">
    <property type="component" value="Unassembled WGS sequence"/>
</dbReference>
<evidence type="ECO:0000313" key="3">
    <source>
        <dbReference type="Proteomes" id="UP001443914"/>
    </source>
</evidence>
<dbReference type="AlphaFoldDB" id="A0AAW1GRG8"/>
<sequence length="71" mass="8174">MANSQLVNLIETIKSKVDALKKHKKKKSSSKRSYMKMDKSASVKVEIRSRKARQIIDKTLKMADRPEKLSL</sequence>
<dbReference type="EMBL" id="JBDFQZ010000014">
    <property type="protein sequence ID" value="KAK9666537.1"/>
    <property type="molecule type" value="Genomic_DNA"/>
</dbReference>
<proteinExistence type="predicted"/>
<comment type="caution">
    <text evidence="2">The sequence shown here is derived from an EMBL/GenBank/DDBJ whole genome shotgun (WGS) entry which is preliminary data.</text>
</comment>
<dbReference type="PANTHER" id="PTHR34563">
    <property type="entry name" value="BNACNNG33880D PROTEIN"/>
    <property type="match status" value="1"/>
</dbReference>
<accession>A0AAW1GRG8</accession>
<organism evidence="2 3">
    <name type="scientific">Saponaria officinalis</name>
    <name type="common">Common soapwort</name>
    <name type="synonym">Lychnis saponaria</name>
    <dbReference type="NCBI Taxonomy" id="3572"/>
    <lineage>
        <taxon>Eukaryota</taxon>
        <taxon>Viridiplantae</taxon>
        <taxon>Streptophyta</taxon>
        <taxon>Embryophyta</taxon>
        <taxon>Tracheophyta</taxon>
        <taxon>Spermatophyta</taxon>
        <taxon>Magnoliopsida</taxon>
        <taxon>eudicotyledons</taxon>
        <taxon>Gunneridae</taxon>
        <taxon>Pentapetalae</taxon>
        <taxon>Caryophyllales</taxon>
        <taxon>Caryophyllaceae</taxon>
        <taxon>Caryophylleae</taxon>
        <taxon>Saponaria</taxon>
    </lineage>
</organism>
<feature type="region of interest" description="Disordered" evidence="1">
    <location>
        <begin position="21"/>
        <end position="43"/>
    </location>
</feature>
<dbReference type="PANTHER" id="PTHR34563:SF6">
    <property type="entry name" value="OS08G0416800 PROTEIN"/>
    <property type="match status" value="1"/>
</dbReference>
<keyword evidence="3" id="KW-1185">Reference proteome</keyword>
<reference evidence="2" key="1">
    <citation type="submission" date="2024-03" db="EMBL/GenBank/DDBJ databases">
        <title>WGS assembly of Saponaria officinalis var. Norfolk2.</title>
        <authorList>
            <person name="Jenkins J."/>
            <person name="Shu S."/>
            <person name="Grimwood J."/>
            <person name="Barry K."/>
            <person name="Goodstein D."/>
            <person name="Schmutz J."/>
            <person name="Leebens-Mack J."/>
            <person name="Osbourn A."/>
        </authorList>
    </citation>
    <scope>NUCLEOTIDE SEQUENCE [LARGE SCALE GENOMIC DNA]</scope>
    <source>
        <strain evidence="2">JIC</strain>
    </source>
</reference>
<evidence type="ECO:0000256" key="1">
    <source>
        <dbReference type="SAM" id="MobiDB-lite"/>
    </source>
</evidence>
<evidence type="ECO:0000313" key="2">
    <source>
        <dbReference type="EMBL" id="KAK9666537.1"/>
    </source>
</evidence>
<gene>
    <name evidence="2" type="ORF">RND81_14G191900</name>
</gene>
<protein>
    <submittedName>
        <fullName evidence="2">Uncharacterized protein</fullName>
    </submittedName>
</protein>
<name>A0AAW1GRG8_SAPOF</name>